<feature type="transmembrane region" description="Helical" evidence="5">
    <location>
        <begin position="150"/>
        <end position="169"/>
    </location>
</feature>
<dbReference type="PANTHER" id="PTHR32322">
    <property type="entry name" value="INNER MEMBRANE TRANSPORTER"/>
    <property type="match status" value="1"/>
</dbReference>
<feature type="transmembrane region" description="Helical" evidence="5">
    <location>
        <begin position="181"/>
        <end position="204"/>
    </location>
</feature>
<dbReference type="EMBL" id="UOGC01000165">
    <property type="protein sequence ID" value="VAX24457.1"/>
    <property type="molecule type" value="Genomic_DNA"/>
</dbReference>
<feature type="transmembrane region" description="Helical" evidence="5">
    <location>
        <begin position="69"/>
        <end position="87"/>
    </location>
</feature>
<feature type="transmembrane region" description="Helical" evidence="5">
    <location>
        <begin position="93"/>
        <end position="114"/>
    </location>
</feature>
<feature type="transmembrane region" description="Helical" evidence="5">
    <location>
        <begin position="210"/>
        <end position="229"/>
    </location>
</feature>
<dbReference type="PROSITE" id="PS51257">
    <property type="entry name" value="PROKAR_LIPOPROTEIN"/>
    <property type="match status" value="1"/>
</dbReference>
<accession>A0A3B1D6W2</accession>
<evidence type="ECO:0000256" key="5">
    <source>
        <dbReference type="SAM" id="Phobius"/>
    </source>
</evidence>
<sequence>MQKHERVAIFALVASSCMFATGYLLTRAHDPQSGMGALIVQSLFAGAVTLTILVGRVNWKPPGEYKWHILFNGICSPLILYFVWTGAKVVTPALASIIVISNVLMIALASWALGRKKFNKAQAASLTLGFLGVVWISVERGALGGEGAGVVYLLIGAVLIATTTVVMEVPVKVMGGASATLLAMWSGFFVSLIFILATGGFEFYSLEQTGVAFTMGIVSIVLPVLFFNIGMNRIGAADAAAYKLLIPFFALVYGVIFLGEIPGFSASIGGLAVVASVAAYQRTGNAKDGVLEKGRLL</sequence>
<evidence type="ECO:0000313" key="7">
    <source>
        <dbReference type="EMBL" id="VAX24457.1"/>
    </source>
</evidence>
<feature type="domain" description="EamA" evidence="6">
    <location>
        <begin position="8"/>
        <end position="137"/>
    </location>
</feature>
<dbReference type="SUPFAM" id="SSF103481">
    <property type="entry name" value="Multidrug resistance efflux transporter EmrE"/>
    <property type="match status" value="2"/>
</dbReference>
<feature type="transmembrane region" description="Helical" evidence="5">
    <location>
        <begin position="121"/>
        <end position="138"/>
    </location>
</feature>
<dbReference type="GO" id="GO:0016020">
    <property type="term" value="C:membrane"/>
    <property type="evidence" value="ECO:0007669"/>
    <property type="project" value="UniProtKB-SubCell"/>
</dbReference>
<evidence type="ECO:0000256" key="1">
    <source>
        <dbReference type="ARBA" id="ARBA00004141"/>
    </source>
</evidence>
<comment type="subcellular location">
    <subcellularLocation>
        <location evidence="1">Membrane</location>
        <topology evidence="1">Multi-pass membrane protein</topology>
    </subcellularLocation>
</comment>
<evidence type="ECO:0000256" key="4">
    <source>
        <dbReference type="ARBA" id="ARBA00023136"/>
    </source>
</evidence>
<evidence type="ECO:0000259" key="6">
    <source>
        <dbReference type="Pfam" id="PF00892"/>
    </source>
</evidence>
<dbReference type="Pfam" id="PF00892">
    <property type="entry name" value="EamA"/>
    <property type="match status" value="2"/>
</dbReference>
<proteinExistence type="predicted"/>
<feature type="transmembrane region" description="Helical" evidence="5">
    <location>
        <begin position="38"/>
        <end position="57"/>
    </location>
</feature>
<dbReference type="InterPro" id="IPR050638">
    <property type="entry name" value="AA-Vitamin_Transporters"/>
</dbReference>
<organism evidence="7">
    <name type="scientific">hydrothermal vent metagenome</name>
    <dbReference type="NCBI Taxonomy" id="652676"/>
    <lineage>
        <taxon>unclassified sequences</taxon>
        <taxon>metagenomes</taxon>
        <taxon>ecological metagenomes</taxon>
    </lineage>
</organism>
<keyword evidence="2 5" id="KW-0812">Transmembrane</keyword>
<feature type="transmembrane region" description="Helical" evidence="5">
    <location>
        <begin position="241"/>
        <end position="258"/>
    </location>
</feature>
<dbReference type="InterPro" id="IPR037185">
    <property type="entry name" value="EmrE-like"/>
</dbReference>
<dbReference type="InterPro" id="IPR000620">
    <property type="entry name" value="EamA_dom"/>
</dbReference>
<keyword evidence="3 5" id="KW-1133">Transmembrane helix</keyword>
<name>A0A3B1D6W2_9ZZZZ</name>
<feature type="domain" description="EamA" evidence="6">
    <location>
        <begin position="148"/>
        <end position="278"/>
    </location>
</feature>
<reference evidence="7" key="1">
    <citation type="submission" date="2018-06" db="EMBL/GenBank/DDBJ databases">
        <authorList>
            <person name="Zhirakovskaya E."/>
        </authorList>
    </citation>
    <scope>NUCLEOTIDE SEQUENCE</scope>
</reference>
<evidence type="ECO:0000256" key="2">
    <source>
        <dbReference type="ARBA" id="ARBA00022692"/>
    </source>
</evidence>
<evidence type="ECO:0000256" key="3">
    <source>
        <dbReference type="ARBA" id="ARBA00022989"/>
    </source>
</evidence>
<gene>
    <name evidence="7" type="ORF">MNBD_NITROSPINAE01-65</name>
</gene>
<dbReference type="AlphaFoldDB" id="A0A3B1D6W2"/>
<keyword evidence="4 5" id="KW-0472">Membrane</keyword>
<dbReference type="PANTHER" id="PTHR32322:SF2">
    <property type="entry name" value="EAMA DOMAIN-CONTAINING PROTEIN"/>
    <property type="match status" value="1"/>
</dbReference>
<protein>
    <submittedName>
        <fullName evidence="7">Permease of the drug/metabolite transporter (DMT) superfamily</fullName>
    </submittedName>
</protein>
<feature type="transmembrane region" description="Helical" evidence="5">
    <location>
        <begin position="7"/>
        <end position="26"/>
    </location>
</feature>